<reference evidence="15 16" key="1">
    <citation type="submission" date="2024-09" db="EMBL/GenBank/DDBJ databases">
        <title>A chromosome-level genome assembly of Gray's grenadier anchovy, Coilia grayii.</title>
        <authorList>
            <person name="Fu Z."/>
        </authorList>
    </citation>
    <scope>NUCLEOTIDE SEQUENCE [LARGE SCALE GENOMIC DNA]</scope>
    <source>
        <strain evidence="15">G4</strain>
        <tissue evidence="15">Muscle</tissue>
    </source>
</reference>
<feature type="domain" description="Fibronectin type-III" evidence="14">
    <location>
        <begin position="328"/>
        <end position="420"/>
    </location>
</feature>
<dbReference type="SMART" id="SM00327">
    <property type="entry name" value="VWA"/>
    <property type="match status" value="1"/>
</dbReference>
<keyword evidence="5 12" id="KW-0732">Signal</keyword>
<feature type="region of interest" description="Disordered" evidence="11">
    <location>
        <begin position="253"/>
        <end position="276"/>
    </location>
</feature>
<feature type="chain" id="PRO_5044755075" description="von Willebrand factor A domain-containing protein 1" evidence="12">
    <location>
        <begin position="24"/>
        <end position="518"/>
    </location>
</feature>
<dbReference type="GO" id="GO:0005604">
    <property type="term" value="C:basement membrane"/>
    <property type="evidence" value="ECO:0007669"/>
    <property type="project" value="UniProtKB-SubCell"/>
</dbReference>
<feature type="domain" description="Fibronectin type-III" evidence="14">
    <location>
        <begin position="219"/>
        <end position="326"/>
    </location>
</feature>
<keyword evidence="3" id="KW-0272">Extracellular matrix</keyword>
<gene>
    <name evidence="15" type="ORF">ACEWY4_000444</name>
</gene>
<dbReference type="SUPFAM" id="SSF49265">
    <property type="entry name" value="Fibronectin type III"/>
    <property type="match status" value="2"/>
</dbReference>
<dbReference type="InterPro" id="IPR036465">
    <property type="entry name" value="vWFA_dom_sf"/>
</dbReference>
<dbReference type="SMART" id="SM00060">
    <property type="entry name" value="FN3"/>
    <property type="match status" value="3"/>
</dbReference>
<evidence type="ECO:0000256" key="5">
    <source>
        <dbReference type="ARBA" id="ARBA00022729"/>
    </source>
</evidence>
<dbReference type="Gene3D" id="2.60.40.10">
    <property type="entry name" value="Immunoglobulins"/>
    <property type="match status" value="3"/>
</dbReference>
<comment type="caution">
    <text evidence="15">The sequence shown here is derived from an EMBL/GenBank/DDBJ whole genome shotgun (WGS) entry which is preliminary data.</text>
</comment>
<evidence type="ECO:0000256" key="6">
    <source>
        <dbReference type="ARBA" id="ARBA00022737"/>
    </source>
</evidence>
<comment type="function">
    <text evidence="10">Promotes matrix assembly. Involved in the organization of skeletal muscles and in the formation of neuromuscular junctions.</text>
</comment>
<dbReference type="Gene3D" id="3.40.50.410">
    <property type="entry name" value="von Willebrand factor, type A domain"/>
    <property type="match status" value="1"/>
</dbReference>
<keyword evidence="8" id="KW-1015">Disulfide bond</keyword>
<evidence type="ECO:0000259" key="14">
    <source>
        <dbReference type="PROSITE" id="PS50853"/>
    </source>
</evidence>
<accession>A0ABD1KX75</accession>
<sequence length="518" mass="56465">MTMGFQFIITLFFTSVFLCRTNSQTAPDTVLNCCEGDVLVLLDASGSIASYEFSHMVSFVADLLKPFSLGEDEVRFSLLLVGTEPRLDFGFETHRTQEALQAALRQVKQLRGDTNTEKALDMARDRVLPPGVPGGTRPNLPRVLLWLTDGVDPGQVSEPMKELRDEGVAVLVVSTGHGNYQVLRQVVTPPVEDHLYFVDIDDINIILEDVRNAIIEIIRAERLKVRDVSSRSATLHWRPVLAGSGYYNIRFGPVPSGGETNPGGGPGTSPGTSPGHYQRITRPGNTDTAQLTGLKPGTKYKVTLRPESNVNALKTLTTYFTTTPEVLSPAVVTVSESTANSVRVSWGPVQADSLQSVQVEYSALPTGKLQIAKVNKQQNYTVLKNLQPDTTYLVTVSAKYASGSEKAMSVKACTQEVLPALADLQLTTVGSDSVEVQWKGAEEGLRGYWVTWEGDHSRVTQPSERSSLYLPPSSLSTTLTNMPASARVCVSPVYRTARGEGLCCTARFKDALTWGYNS</sequence>
<comment type="subcellular location">
    <subcellularLocation>
        <location evidence="1">Secreted</location>
        <location evidence="1">Extracellular space</location>
        <location evidence="1">Extracellular matrix</location>
        <location evidence="1">Basement membrane</location>
    </subcellularLocation>
</comment>
<keyword evidence="6" id="KW-0677">Repeat</keyword>
<evidence type="ECO:0000256" key="11">
    <source>
        <dbReference type="SAM" id="MobiDB-lite"/>
    </source>
</evidence>
<evidence type="ECO:0000256" key="1">
    <source>
        <dbReference type="ARBA" id="ARBA00004302"/>
    </source>
</evidence>
<dbReference type="CDD" id="cd01450">
    <property type="entry name" value="vWFA_subfamily_ECM"/>
    <property type="match status" value="1"/>
</dbReference>
<evidence type="ECO:0000256" key="3">
    <source>
        <dbReference type="ARBA" id="ARBA00022530"/>
    </source>
</evidence>
<dbReference type="CDD" id="cd00063">
    <property type="entry name" value="FN3"/>
    <property type="match status" value="2"/>
</dbReference>
<dbReference type="PANTHER" id="PTHR24020">
    <property type="entry name" value="COLLAGEN ALPHA"/>
    <property type="match status" value="1"/>
</dbReference>
<evidence type="ECO:0000313" key="16">
    <source>
        <dbReference type="Proteomes" id="UP001591681"/>
    </source>
</evidence>
<dbReference type="InterPro" id="IPR050525">
    <property type="entry name" value="ECM_Assembly_Org"/>
</dbReference>
<dbReference type="Pfam" id="PF00092">
    <property type="entry name" value="VWA"/>
    <property type="match status" value="1"/>
</dbReference>
<feature type="signal peptide" evidence="12">
    <location>
        <begin position="1"/>
        <end position="23"/>
    </location>
</feature>
<evidence type="ECO:0000313" key="15">
    <source>
        <dbReference type="EMBL" id="KAL2103576.1"/>
    </source>
</evidence>
<dbReference type="Proteomes" id="UP001591681">
    <property type="component" value="Unassembled WGS sequence"/>
</dbReference>
<evidence type="ECO:0000256" key="10">
    <source>
        <dbReference type="ARBA" id="ARBA00046169"/>
    </source>
</evidence>
<proteinExistence type="predicted"/>
<evidence type="ECO:0000256" key="12">
    <source>
        <dbReference type="SAM" id="SignalP"/>
    </source>
</evidence>
<dbReference type="InterPro" id="IPR003961">
    <property type="entry name" value="FN3_dom"/>
</dbReference>
<keyword evidence="4" id="KW-0597">Phosphoprotein</keyword>
<dbReference type="InterPro" id="IPR036116">
    <property type="entry name" value="FN3_sf"/>
</dbReference>
<keyword evidence="2" id="KW-0964">Secreted</keyword>
<feature type="domain" description="VWFA" evidence="13">
    <location>
        <begin position="37"/>
        <end position="214"/>
    </location>
</feature>
<dbReference type="SUPFAM" id="SSF53300">
    <property type="entry name" value="vWA-like"/>
    <property type="match status" value="1"/>
</dbReference>
<keyword evidence="16" id="KW-1185">Reference proteome</keyword>
<evidence type="ECO:0000256" key="9">
    <source>
        <dbReference type="ARBA" id="ARBA00029542"/>
    </source>
</evidence>
<evidence type="ECO:0000259" key="13">
    <source>
        <dbReference type="PROSITE" id="PS50234"/>
    </source>
</evidence>
<dbReference type="InterPro" id="IPR002035">
    <property type="entry name" value="VWF_A"/>
</dbReference>
<dbReference type="PROSITE" id="PS50234">
    <property type="entry name" value="VWFA"/>
    <property type="match status" value="1"/>
</dbReference>
<evidence type="ECO:0000256" key="2">
    <source>
        <dbReference type="ARBA" id="ARBA00022525"/>
    </source>
</evidence>
<evidence type="ECO:0000256" key="7">
    <source>
        <dbReference type="ARBA" id="ARBA00022869"/>
    </source>
</evidence>
<dbReference type="AlphaFoldDB" id="A0ABD1KX75"/>
<organism evidence="15 16">
    <name type="scientific">Coilia grayii</name>
    <name type="common">Gray's grenadier anchovy</name>
    <dbReference type="NCBI Taxonomy" id="363190"/>
    <lineage>
        <taxon>Eukaryota</taxon>
        <taxon>Metazoa</taxon>
        <taxon>Chordata</taxon>
        <taxon>Craniata</taxon>
        <taxon>Vertebrata</taxon>
        <taxon>Euteleostomi</taxon>
        <taxon>Actinopterygii</taxon>
        <taxon>Neopterygii</taxon>
        <taxon>Teleostei</taxon>
        <taxon>Clupei</taxon>
        <taxon>Clupeiformes</taxon>
        <taxon>Clupeoidei</taxon>
        <taxon>Engraulidae</taxon>
        <taxon>Coilinae</taxon>
        <taxon>Coilia</taxon>
    </lineage>
</organism>
<dbReference type="PANTHER" id="PTHR24020:SF77">
    <property type="entry name" value="VON WILLEBRAND FACTOR A DOMAIN-CONTAINING PROTEIN 1"/>
    <property type="match status" value="1"/>
</dbReference>
<evidence type="ECO:0000256" key="8">
    <source>
        <dbReference type="ARBA" id="ARBA00023157"/>
    </source>
</evidence>
<name>A0ABD1KX75_9TELE</name>
<dbReference type="InterPro" id="IPR013783">
    <property type="entry name" value="Ig-like_fold"/>
</dbReference>
<keyword evidence="7" id="KW-0084">Basement membrane</keyword>
<dbReference type="PROSITE" id="PS50853">
    <property type="entry name" value="FN3"/>
    <property type="match status" value="2"/>
</dbReference>
<dbReference type="EMBL" id="JBHFQA010000001">
    <property type="protein sequence ID" value="KAL2103576.1"/>
    <property type="molecule type" value="Genomic_DNA"/>
</dbReference>
<evidence type="ECO:0000256" key="4">
    <source>
        <dbReference type="ARBA" id="ARBA00022553"/>
    </source>
</evidence>
<protein>
    <recommendedName>
        <fullName evidence="9">von Willebrand factor A domain-containing protein 1</fullName>
    </recommendedName>
</protein>
<dbReference type="Pfam" id="PF00041">
    <property type="entry name" value="fn3"/>
    <property type="match status" value="2"/>
</dbReference>